<comment type="subcellular location">
    <subcellularLocation>
        <location evidence="1">Cell membrane</location>
        <topology evidence="1">Multi-pass membrane protein</topology>
    </subcellularLocation>
</comment>
<keyword evidence="3" id="KW-0813">Transport</keyword>
<comment type="caution">
    <text evidence="11">The sequence shown here is derived from an EMBL/GenBank/DDBJ whole genome shotgun (WGS) entry which is preliminary data.</text>
</comment>
<evidence type="ECO:0000256" key="8">
    <source>
        <dbReference type="ARBA" id="ARBA00023136"/>
    </source>
</evidence>
<dbReference type="Pfam" id="PF01618">
    <property type="entry name" value="MotA_ExbB"/>
    <property type="match status" value="1"/>
</dbReference>
<dbReference type="InterPro" id="IPR047055">
    <property type="entry name" value="MotA-like"/>
</dbReference>
<organism evidence="11 12">
    <name type="scientific">Oceanibaculum pacificum</name>
    <dbReference type="NCBI Taxonomy" id="580166"/>
    <lineage>
        <taxon>Bacteria</taxon>
        <taxon>Pseudomonadati</taxon>
        <taxon>Pseudomonadota</taxon>
        <taxon>Alphaproteobacteria</taxon>
        <taxon>Rhodospirillales</taxon>
        <taxon>Oceanibaculaceae</taxon>
        <taxon>Oceanibaculum</taxon>
    </lineage>
</organism>
<reference evidence="11 12" key="1">
    <citation type="submission" date="2015-12" db="EMBL/GenBank/DDBJ databases">
        <title>Genome sequence of Oceanibaculum pacificum MCCC 1A02656.</title>
        <authorList>
            <person name="Lu L."/>
            <person name="Lai Q."/>
            <person name="Shao Z."/>
            <person name="Qian P."/>
        </authorList>
    </citation>
    <scope>NUCLEOTIDE SEQUENCE [LARGE SCALE GENOMIC DNA]</scope>
    <source>
        <strain evidence="11 12">MCCC 1A02656</strain>
    </source>
</reference>
<evidence type="ECO:0000256" key="9">
    <source>
        <dbReference type="SAM" id="Phobius"/>
    </source>
</evidence>
<evidence type="ECO:0000256" key="5">
    <source>
        <dbReference type="ARBA" id="ARBA00022692"/>
    </source>
</evidence>
<gene>
    <name evidence="11" type="ORF">AUP43_04040</name>
</gene>
<dbReference type="STRING" id="580166.AUP43_04040"/>
<keyword evidence="8 9" id="KW-0472">Membrane</keyword>
<evidence type="ECO:0000256" key="7">
    <source>
        <dbReference type="ARBA" id="ARBA00022989"/>
    </source>
</evidence>
<evidence type="ECO:0000256" key="2">
    <source>
        <dbReference type="ARBA" id="ARBA00008038"/>
    </source>
</evidence>
<evidence type="ECO:0000256" key="3">
    <source>
        <dbReference type="ARBA" id="ARBA00022448"/>
    </source>
</evidence>
<dbReference type="GO" id="GO:0005886">
    <property type="term" value="C:plasma membrane"/>
    <property type="evidence" value="ECO:0007669"/>
    <property type="project" value="UniProtKB-SubCell"/>
</dbReference>
<keyword evidence="12" id="KW-1185">Reference proteome</keyword>
<protein>
    <submittedName>
        <fullName evidence="11">Flagellar motor protein MotA</fullName>
    </submittedName>
</protein>
<feature type="transmembrane region" description="Helical" evidence="9">
    <location>
        <begin position="48"/>
        <end position="68"/>
    </location>
</feature>
<dbReference type="PANTHER" id="PTHR30433">
    <property type="entry name" value="CHEMOTAXIS PROTEIN MOTA"/>
    <property type="match status" value="1"/>
</dbReference>
<keyword evidence="4" id="KW-1003">Cell membrane</keyword>
<dbReference type="PROSITE" id="PS01307">
    <property type="entry name" value="MOTA"/>
    <property type="match status" value="1"/>
</dbReference>
<dbReference type="GO" id="GO:0006935">
    <property type="term" value="P:chemotaxis"/>
    <property type="evidence" value="ECO:0007669"/>
    <property type="project" value="InterPro"/>
</dbReference>
<dbReference type="Proteomes" id="UP000076400">
    <property type="component" value="Unassembled WGS sequence"/>
</dbReference>
<sequence length="271" mass="29164">MVASQVDIVPPGSRTVLDVATLLGLIGGFALIGTAMSLSGSAGSFVDIPSVLIVLGGTLAVVLICYSLQEVMQTRDVLYRTLFRVARDPRTAATWMLHLSETARAQGVLALERYLADMQREPFLHRAVQMVVDGSPAEEVDRSLRQEMAANVARQTKTASVLRKAAEIAPAMGLIGTLVGLVQMLGNLNDPTSIGPAMAIALLTTFYGAVLAYMIFAPLASKLERNLGEEQMVGQIYLLGALSIARQEHPRRLEMQVNTILPPAGRVSFFD</sequence>
<dbReference type="EMBL" id="LPXN01000002">
    <property type="protein sequence ID" value="KZD12759.1"/>
    <property type="molecule type" value="Genomic_DNA"/>
</dbReference>
<dbReference type="PANTHER" id="PTHR30433:SF2">
    <property type="entry name" value="MOTILITY PROTEIN A"/>
    <property type="match status" value="1"/>
</dbReference>
<name>A0A154WH07_9PROT</name>
<feature type="domain" description="MotA/TolQ/ExbB proton channel" evidence="10">
    <location>
        <begin position="120"/>
        <end position="230"/>
    </location>
</feature>
<keyword evidence="11" id="KW-0282">Flagellum</keyword>
<feature type="transmembrane region" description="Helical" evidence="9">
    <location>
        <begin position="197"/>
        <end position="216"/>
    </location>
</feature>
<dbReference type="AlphaFoldDB" id="A0A154WH07"/>
<keyword evidence="11" id="KW-0966">Cell projection</keyword>
<evidence type="ECO:0000259" key="10">
    <source>
        <dbReference type="Pfam" id="PF01618"/>
    </source>
</evidence>
<keyword evidence="11" id="KW-0969">Cilium</keyword>
<dbReference type="GO" id="GO:0071978">
    <property type="term" value="P:bacterial-type flagellum-dependent swarming motility"/>
    <property type="evidence" value="ECO:0007669"/>
    <property type="project" value="InterPro"/>
</dbReference>
<dbReference type="InterPro" id="IPR000540">
    <property type="entry name" value="Flag_MotA_CS"/>
</dbReference>
<keyword evidence="5 9" id="KW-0812">Transmembrane</keyword>
<keyword evidence="7 9" id="KW-1133">Transmembrane helix</keyword>
<evidence type="ECO:0000256" key="6">
    <source>
        <dbReference type="ARBA" id="ARBA00022779"/>
    </source>
</evidence>
<evidence type="ECO:0000256" key="4">
    <source>
        <dbReference type="ARBA" id="ARBA00022475"/>
    </source>
</evidence>
<evidence type="ECO:0000256" key="1">
    <source>
        <dbReference type="ARBA" id="ARBA00004651"/>
    </source>
</evidence>
<feature type="transmembrane region" description="Helical" evidence="9">
    <location>
        <begin position="16"/>
        <end position="36"/>
    </location>
</feature>
<evidence type="ECO:0000313" key="12">
    <source>
        <dbReference type="Proteomes" id="UP000076400"/>
    </source>
</evidence>
<feature type="transmembrane region" description="Helical" evidence="9">
    <location>
        <begin position="165"/>
        <end position="185"/>
    </location>
</feature>
<evidence type="ECO:0000313" key="11">
    <source>
        <dbReference type="EMBL" id="KZD12759.1"/>
    </source>
</evidence>
<keyword evidence="6" id="KW-0283">Flagellar rotation</keyword>
<accession>A0A154WH07</accession>
<proteinExistence type="inferred from homology"/>
<comment type="similarity">
    <text evidence="2">Belongs to the MotA family.</text>
</comment>
<dbReference type="InterPro" id="IPR002898">
    <property type="entry name" value="MotA_ExbB_proton_chnl"/>
</dbReference>